<organism evidence="1 2">
    <name type="scientific">Niastella populi</name>
    <dbReference type="NCBI Taxonomy" id="550983"/>
    <lineage>
        <taxon>Bacteria</taxon>
        <taxon>Pseudomonadati</taxon>
        <taxon>Bacteroidota</taxon>
        <taxon>Chitinophagia</taxon>
        <taxon>Chitinophagales</taxon>
        <taxon>Chitinophagaceae</taxon>
        <taxon>Niastella</taxon>
    </lineage>
</organism>
<dbReference type="Proteomes" id="UP000192276">
    <property type="component" value="Unassembled WGS sequence"/>
</dbReference>
<reference evidence="2" key="1">
    <citation type="submission" date="2016-04" db="EMBL/GenBank/DDBJ databases">
        <authorList>
            <person name="Chen L."/>
            <person name="Zhuang W."/>
            <person name="Wang G."/>
        </authorList>
    </citation>
    <scope>NUCLEOTIDE SEQUENCE [LARGE SCALE GENOMIC DNA]</scope>
    <source>
        <strain evidence="2">208</strain>
    </source>
</reference>
<dbReference type="AlphaFoldDB" id="A0A1V9FBY2"/>
<protein>
    <submittedName>
        <fullName evidence="1">Uncharacterized protein</fullName>
    </submittedName>
</protein>
<dbReference type="OrthoDB" id="1065618at2"/>
<dbReference type="RefSeq" id="WP_081169186.1">
    <property type="nucleotide sequence ID" value="NZ_LWBP01000205.1"/>
</dbReference>
<evidence type="ECO:0000313" key="2">
    <source>
        <dbReference type="Proteomes" id="UP000192276"/>
    </source>
</evidence>
<proteinExistence type="predicted"/>
<dbReference type="STRING" id="550983.A4R26_27155"/>
<gene>
    <name evidence="1" type="ORF">A4R26_27155</name>
</gene>
<accession>A0A1V9FBY2</accession>
<comment type="caution">
    <text evidence="1">The sequence shown here is derived from an EMBL/GenBank/DDBJ whole genome shotgun (WGS) entry which is preliminary data.</text>
</comment>
<dbReference type="EMBL" id="LWBP01000205">
    <property type="protein sequence ID" value="OQP55781.1"/>
    <property type="molecule type" value="Genomic_DNA"/>
</dbReference>
<evidence type="ECO:0000313" key="1">
    <source>
        <dbReference type="EMBL" id="OQP55781.1"/>
    </source>
</evidence>
<keyword evidence="2" id="KW-1185">Reference proteome</keyword>
<sequence>MIKLLFLFFSIQLICEKGICQEMHIDRITVKYVNRNILTIFDINCNEFEKDLKGSIKEKNIEDSLILTNFKQLLKTIKYEKRNGSIDVRNKLYIYYSNKLNPEIICTDGYRKIMLNGRKIRNNKKLIEIVNSWTL</sequence>
<name>A0A1V9FBY2_9BACT</name>